<protein>
    <submittedName>
        <fullName evidence="1">Uncharacterized protein</fullName>
    </submittedName>
</protein>
<accession>A0A0J6F118</accession>
<organism evidence="1 2">
    <name type="scientific">Coccidioides posadasii RMSCC 3488</name>
    <dbReference type="NCBI Taxonomy" id="454284"/>
    <lineage>
        <taxon>Eukaryota</taxon>
        <taxon>Fungi</taxon>
        <taxon>Dikarya</taxon>
        <taxon>Ascomycota</taxon>
        <taxon>Pezizomycotina</taxon>
        <taxon>Eurotiomycetes</taxon>
        <taxon>Eurotiomycetidae</taxon>
        <taxon>Onygenales</taxon>
        <taxon>Onygenaceae</taxon>
        <taxon>Coccidioides</taxon>
    </lineage>
</organism>
<evidence type="ECO:0000313" key="2">
    <source>
        <dbReference type="Proteomes" id="UP000054567"/>
    </source>
</evidence>
<reference evidence="1 2" key="1">
    <citation type="submission" date="2007-06" db="EMBL/GenBank/DDBJ databases">
        <title>The Genome Sequence of Coccidioides posadasii RMSCC_3488.</title>
        <authorList>
            <consortium name="Coccidioides Genome Resources Consortium"/>
            <consortium name="The Broad Institute Genome Sequencing Platform"/>
            <person name="Henn M.R."/>
            <person name="Sykes S."/>
            <person name="Young S."/>
            <person name="Jaffe D."/>
            <person name="Berlin A."/>
            <person name="Alvarez P."/>
            <person name="Butler J."/>
            <person name="Gnerre S."/>
            <person name="Grabherr M."/>
            <person name="Mauceli E."/>
            <person name="Brockman W."/>
            <person name="Kodira C."/>
            <person name="Alvarado L."/>
            <person name="Zeng Q."/>
            <person name="Crawford M."/>
            <person name="Antoine C."/>
            <person name="Devon K."/>
            <person name="Galgiani J."/>
            <person name="Orsborn K."/>
            <person name="Lewis M.L."/>
            <person name="Nusbaum C."/>
            <person name="Galagan J."/>
            <person name="Birren B."/>
        </authorList>
    </citation>
    <scope>NUCLEOTIDE SEQUENCE [LARGE SCALE GENOMIC DNA]</scope>
    <source>
        <strain evidence="1 2">RMSCC 3488</strain>
    </source>
</reference>
<evidence type="ECO:0000313" key="1">
    <source>
        <dbReference type="EMBL" id="KMM66571.1"/>
    </source>
</evidence>
<gene>
    <name evidence="1" type="ORF">CPAG_02909</name>
</gene>
<proteinExistence type="predicted"/>
<reference evidence="2" key="2">
    <citation type="journal article" date="2009" name="Genome Res.">
        <title>Comparative genomic analyses of the human fungal pathogens Coccidioides and their relatives.</title>
        <authorList>
            <person name="Sharpton T.J."/>
            <person name="Stajich J.E."/>
            <person name="Rounsley S.D."/>
            <person name="Gardner M.J."/>
            <person name="Wortman J.R."/>
            <person name="Jordar V.S."/>
            <person name="Maiti R."/>
            <person name="Kodira C.D."/>
            <person name="Neafsey D.E."/>
            <person name="Zeng Q."/>
            <person name="Hung C.-Y."/>
            <person name="McMahan C."/>
            <person name="Muszewska A."/>
            <person name="Grynberg M."/>
            <person name="Mandel M.A."/>
            <person name="Kellner E.M."/>
            <person name="Barker B.M."/>
            <person name="Galgiani J.N."/>
            <person name="Orbach M.J."/>
            <person name="Kirkland T.N."/>
            <person name="Cole G.T."/>
            <person name="Henn M.R."/>
            <person name="Birren B.W."/>
            <person name="Taylor J.W."/>
        </authorList>
    </citation>
    <scope>NUCLEOTIDE SEQUENCE [LARGE SCALE GENOMIC DNA]</scope>
    <source>
        <strain evidence="2">RMSCC 3488</strain>
    </source>
</reference>
<dbReference type="EMBL" id="DS268110">
    <property type="protein sequence ID" value="KMM66571.1"/>
    <property type="molecule type" value="Genomic_DNA"/>
</dbReference>
<dbReference type="VEuPathDB" id="FungiDB:CPAG_02909"/>
<sequence>MSWPYKGSKFWCQVDQCCVSYQNISQLDDHRRRFGINFKSTSEATRDTVSREQHVLKGGDIRQWCDSATRSPLGGIEVTGIFQKANRTSTGGLEKDGNASAGGLIVDNFCHSLFAVNRCPLTARVEEVMADLQDPASHELPSNIPKHTTK</sequence>
<reference evidence="2" key="3">
    <citation type="journal article" date="2010" name="Genome Res.">
        <title>Population genomic sequencing of Coccidioides fungi reveals recent hybridization and transposon control.</title>
        <authorList>
            <person name="Neafsey D.E."/>
            <person name="Barker B.M."/>
            <person name="Sharpton T.J."/>
            <person name="Stajich J.E."/>
            <person name="Park D.J."/>
            <person name="Whiston E."/>
            <person name="Hung C.-Y."/>
            <person name="McMahan C."/>
            <person name="White J."/>
            <person name="Sykes S."/>
            <person name="Heiman D."/>
            <person name="Young S."/>
            <person name="Zeng Q."/>
            <person name="Abouelleil A."/>
            <person name="Aftuck L."/>
            <person name="Bessette D."/>
            <person name="Brown A."/>
            <person name="FitzGerald M."/>
            <person name="Lui A."/>
            <person name="Macdonald J.P."/>
            <person name="Priest M."/>
            <person name="Orbach M.J."/>
            <person name="Galgiani J.N."/>
            <person name="Kirkland T.N."/>
            <person name="Cole G.T."/>
            <person name="Birren B.W."/>
            <person name="Henn M.R."/>
            <person name="Taylor J.W."/>
            <person name="Rounsley S.D."/>
        </authorList>
    </citation>
    <scope>NUCLEOTIDE SEQUENCE [LARGE SCALE GENOMIC DNA]</scope>
    <source>
        <strain evidence="2">RMSCC 3488</strain>
    </source>
</reference>
<dbReference type="AlphaFoldDB" id="A0A0J6F118"/>
<dbReference type="Proteomes" id="UP000054567">
    <property type="component" value="Unassembled WGS sequence"/>
</dbReference>
<name>A0A0J6F118_COCPO</name>